<evidence type="ECO:0000313" key="2">
    <source>
        <dbReference type="EMBL" id="KAF2194791.1"/>
    </source>
</evidence>
<dbReference type="OrthoDB" id="5419162at2759"/>
<dbReference type="InterPro" id="IPR018824">
    <property type="entry name" value="Conidiation-specific_6"/>
</dbReference>
<dbReference type="AlphaFoldDB" id="A0A6A6EU37"/>
<reference evidence="2" key="1">
    <citation type="journal article" date="2020" name="Stud. Mycol.">
        <title>101 Dothideomycetes genomes: a test case for predicting lifestyles and emergence of pathogens.</title>
        <authorList>
            <person name="Haridas S."/>
            <person name="Albert R."/>
            <person name="Binder M."/>
            <person name="Bloem J."/>
            <person name="Labutti K."/>
            <person name="Salamov A."/>
            <person name="Andreopoulos B."/>
            <person name="Baker S."/>
            <person name="Barry K."/>
            <person name="Bills G."/>
            <person name="Bluhm B."/>
            <person name="Cannon C."/>
            <person name="Castanera R."/>
            <person name="Culley D."/>
            <person name="Daum C."/>
            <person name="Ezra D."/>
            <person name="Gonzalez J."/>
            <person name="Henrissat B."/>
            <person name="Kuo A."/>
            <person name="Liang C."/>
            <person name="Lipzen A."/>
            <person name="Lutzoni F."/>
            <person name="Magnuson J."/>
            <person name="Mondo S."/>
            <person name="Nolan M."/>
            <person name="Ohm R."/>
            <person name="Pangilinan J."/>
            <person name="Park H.-J."/>
            <person name="Ramirez L."/>
            <person name="Alfaro M."/>
            <person name="Sun H."/>
            <person name="Tritt A."/>
            <person name="Yoshinaga Y."/>
            <person name="Zwiers L.-H."/>
            <person name="Turgeon B."/>
            <person name="Goodwin S."/>
            <person name="Spatafora J."/>
            <person name="Crous P."/>
            <person name="Grigoriev I."/>
        </authorList>
    </citation>
    <scope>NUCLEOTIDE SEQUENCE</scope>
    <source>
        <strain evidence="2">CBS 207.26</strain>
    </source>
</reference>
<feature type="compositionally biased region" description="Polar residues" evidence="1">
    <location>
        <begin position="47"/>
        <end position="60"/>
    </location>
</feature>
<accession>A0A6A6EU37</accession>
<dbReference type="Pfam" id="PF10346">
    <property type="entry name" value="Con-6"/>
    <property type="match status" value="1"/>
</dbReference>
<gene>
    <name evidence="2" type="ORF">K469DRAFT_547467</name>
</gene>
<evidence type="ECO:0008006" key="4">
    <source>
        <dbReference type="Google" id="ProtNLM"/>
    </source>
</evidence>
<protein>
    <recommendedName>
        <fullName evidence="4">Conidiation protein 6</fullName>
    </recommendedName>
</protein>
<sequence length="79" mass="8502">MVYYNFARTGENPDIVSGHKANLNNSNTSKESQHSYEVLGQEFNGGNIESHSSEGKNSGNVAGGLKATMNNPDISEEVK</sequence>
<name>A0A6A6EU37_9PEZI</name>
<keyword evidence="3" id="KW-1185">Reference proteome</keyword>
<evidence type="ECO:0000313" key="3">
    <source>
        <dbReference type="Proteomes" id="UP000800200"/>
    </source>
</evidence>
<dbReference type="Proteomes" id="UP000800200">
    <property type="component" value="Unassembled WGS sequence"/>
</dbReference>
<organism evidence="2 3">
    <name type="scientific">Zopfia rhizophila CBS 207.26</name>
    <dbReference type="NCBI Taxonomy" id="1314779"/>
    <lineage>
        <taxon>Eukaryota</taxon>
        <taxon>Fungi</taxon>
        <taxon>Dikarya</taxon>
        <taxon>Ascomycota</taxon>
        <taxon>Pezizomycotina</taxon>
        <taxon>Dothideomycetes</taxon>
        <taxon>Dothideomycetes incertae sedis</taxon>
        <taxon>Zopfiaceae</taxon>
        <taxon>Zopfia</taxon>
    </lineage>
</organism>
<dbReference type="EMBL" id="ML994611">
    <property type="protein sequence ID" value="KAF2194791.1"/>
    <property type="molecule type" value="Genomic_DNA"/>
</dbReference>
<evidence type="ECO:0000256" key="1">
    <source>
        <dbReference type="SAM" id="MobiDB-lite"/>
    </source>
</evidence>
<feature type="region of interest" description="Disordered" evidence="1">
    <location>
        <begin position="44"/>
        <end position="79"/>
    </location>
</feature>
<proteinExistence type="predicted"/>